<dbReference type="InterPro" id="IPR011009">
    <property type="entry name" value="Kinase-like_dom_sf"/>
</dbReference>
<keyword evidence="3 14" id="KW-0723">Serine/threonine-protein kinase</keyword>
<dbReference type="InterPro" id="IPR030616">
    <property type="entry name" value="Aur-like"/>
</dbReference>
<evidence type="ECO:0000256" key="4">
    <source>
        <dbReference type="ARBA" id="ARBA00022679"/>
    </source>
</evidence>
<comment type="catalytic activity">
    <reaction evidence="9 14">
        <text>L-seryl-[protein] + ATP = O-phospho-L-seryl-[protein] + ADP + H(+)</text>
        <dbReference type="Rhea" id="RHEA:17989"/>
        <dbReference type="Rhea" id="RHEA-COMP:9863"/>
        <dbReference type="Rhea" id="RHEA-COMP:11604"/>
        <dbReference type="ChEBI" id="CHEBI:15378"/>
        <dbReference type="ChEBI" id="CHEBI:29999"/>
        <dbReference type="ChEBI" id="CHEBI:30616"/>
        <dbReference type="ChEBI" id="CHEBI:83421"/>
        <dbReference type="ChEBI" id="CHEBI:456216"/>
        <dbReference type="EC" id="2.7.11.1"/>
    </reaction>
</comment>
<dbReference type="SMART" id="SM00220">
    <property type="entry name" value="S_TKc"/>
    <property type="match status" value="1"/>
</dbReference>
<dbReference type="AlphaFoldDB" id="A0AAN4TDJ7"/>
<dbReference type="InterPro" id="IPR017441">
    <property type="entry name" value="Protein_kinase_ATP_BS"/>
</dbReference>
<gene>
    <name evidence="17" type="ORF">ALT_8154</name>
</gene>
<feature type="binding site" evidence="11">
    <location>
        <begin position="241"/>
        <end position="243"/>
    </location>
    <ligand>
        <name>ATP</name>
        <dbReference type="ChEBI" id="CHEBI:30616"/>
    </ligand>
</feature>
<evidence type="ECO:0000256" key="13">
    <source>
        <dbReference type="PROSITE-ProRule" id="PRU10141"/>
    </source>
</evidence>
<dbReference type="GO" id="GO:0000776">
    <property type="term" value="C:kinetochore"/>
    <property type="evidence" value="ECO:0007669"/>
    <property type="project" value="UniProtKB-ARBA"/>
</dbReference>
<dbReference type="GO" id="GO:0008608">
    <property type="term" value="P:attachment of spindle microtubules to kinetochore"/>
    <property type="evidence" value="ECO:0007669"/>
    <property type="project" value="UniProtKB-ARBA"/>
</dbReference>
<sequence length="926" mass="104056">MEAAPRHMAIADENDNHDASKPQQKAKVATSTTHLSNRSKQLKNSETALHKTTVTNLLQTTPARVQQTSSKTRHPLSVVVSQESDEAVDEEDELAATDVKSQATVQGPTQFHAAQIKGRQSLSQLRHPLSVLSQAPNAAVKWEQHTVRLAKQPQPKVFHLGMFEVGRALGKGKFGRVYLARERDTGFVCALKVLHKKEIQQGRVEKQVAREIEIQSNLRHPNILRLFGHFHDSKRIILILEYAGKGELYKHLQKEDRFPEWKAAQYIAQMANALQYLHRKHVIHRDIKPENILVGMHGELKMSDFGWSVHAPSGRRLTKCGTLDYLPPEMVDPRKCDKPYDQNVDLWSLGVLMYEFLVGRAPFEDTPVMTQRRIARGDMTIPAFVSPEAKDLIRKLLILDADKRISLENVRQHPWIIKHCSKHAKTVEKDDISASKGWVRETTVNMLDALPSELLDMVVGQIAGRRDLKQLCEVCTSLRDCAIPHLYRSIVLSATEMSLEQLAKTVEAIPRRYMEYTQEFGLSIPIHERVDSRCVHRDGNGQELTELMDDEGDLFFKDTDDDGTDDKYTDAKIAEDNHTGPFFKLIHALDSLQFCDDQLRSFRAERRAGSQSAELSQAWTDGILQSLTWGIERKDTLDGPELNDSVLGPCEFSPVSSSGPVYYQPTCGASQWSQWQGPMLLFFVQFYIFASTFSSKTIAALPEAETGGTIATLLFVMVLTFNGVMQPPHALPGVTATALQGQAIQCASRRVERAQPTFRAHLRPVSRSVYKLPPASCTTLVQRAYCRLQNANQPVGCWNIYFCEGWRNWGLGLGFAYIAAQGSGIISNRVPFTTRPHRQALIALHASTHDTYRAHFNSGCHHSTTYDHRVWKTGLPVRSAVLKPHAGRLVVGWVTTSESRLFSCCFTFTLFAPDPPEAHYSAAECS</sequence>
<evidence type="ECO:0000256" key="14">
    <source>
        <dbReference type="RuleBase" id="RU367134"/>
    </source>
</evidence>
<proteinExistence type="inferred from homology"/>
<dbReference type="GO" id="GO:0032133">
    <property type="term" value="C:chromosome passenger complex"/>
    <property type="evidence" value="ECO:0007669"/>
    <property type="project" value="UniProtKB-ARBA"/>
</dbReference>
<dbReference type="Gene3D" id="1.10.510.10">
    <property type="entry name" value="Transferase(Phosphotransferase) domain 1"/>
    <property type="match status" value="1"/>
</dbReference>
<feature type="compositionally biased region" description="Polar residues" evidence="15">
    <location>
        <begin position="29"/>
        <end position="47"/>
    </location>
</feature>
<evidence type="ECO:0000259" key="16">
    <source>
        <dbReference type="PROSITE" id="PS50011"/>
    </source>
</evidence>
<evidence type="ECO:0000256" key="2">
    <source>
        <dbReference type="ARBA" id="ARBA00021157"/>
    </source>
</evidence>
<dbReference type="CDD" id="cd14007">
    <property type="entry name" value="STKc_Aurora"/>
    <property type="match status" value="1"/>
</dbReference>
<dbReference type="PROSITE" id="PS00108">
    <property type="entry name" value="PROTEIN_KINASE_ST"/>
    <property type="match status" value="1"/>
</dbReference>
<dbReference type="GO" id="GO:0004674">
    <property type="term" value="F:protein serine/threonine kinase activity"/>
    <property type="evidence" value="ECO:0007669"/>
    <property type="project" value="UniProtKB-KW"/>
</dbReference>
<evidence type="ECO:0000256" key="9">
    <source>
        <dbReference type="ARBA" id="ARBA00048679"/>
    </source>
</evidence>
<evidence type="ECO:0000256" key="11">
    <source>
        <dbReference type="PIRSR" id="PIRSR630616-2"/>
    </source>
</evidence>
<keyword evidence="4 14" id="KW-0808">Transferase</keyword>
<evidence type="ECO:0000256" key="5">
    <source>
        <dbReference type="ARBA" id="ARBA00022741"/>
    </source>
</evidence>
<dbReference type="EC" id="2.7.11.1" evidence="1 14"/>
<comment type="caution">
    <text evidence="17">The sequence shown here is derived from an EMBL/GenBank/DDBJ whole genome shotgun (WGS) entry which is preliminary data.</text>
</comment>
<name>A0AAN4TDJ7_ASPLE</name>
<dbReference type="FunFam" id="1.10.510.10:FF:000235">
    <property type="entry name" value="Serine/threonine-protein kinase ark1"/>
    <property type="match status" value="1"/>
</dbReference>
<evidence type="ECO:0000256" key="7">
    <source>
        <dbReference type="ARBA" id="ARBA00022840"/>
    </source>
</evidence>
<dbReference type="GO" id="GO:0000819">
    <property type="term" value="P:sister chromatid segregation"/>
    <property type="evidence" value="ECO:0007669"/>
    <property type="project" value="UniProtKB-ARBA"/>
</dbReference>
<dbReference type="GO" id="GO:0032465">
    <property type="term" value="P:regulation of cytokinesis"/>
    <property type="evidence" value="ECO:0007669"/>
    <property type="project" value="UniProtKB-ARBA"/>
</dbReference>
<dbReference type="InterPro" id="IPR000719">
    <property type="entry name" value="Prot_kinase_dom"/>
</dbReference>
<dbReference type="GO" id="GO:0072479">
    <property type="term" value="P:response to mitotic cell cycle spindle assembly checkpoint signaling"/>
    <property type="evidence" value="ECO:0007669"/>
    <property type="project" value="UniProtKB-ARBA"/>
</dbReference>
<dbReference type="GO" id="GO:0045143">
    <property type="term" value="P:homologous chromosome segregation"/>
    <property type="evidence" value="ECO:0007669"/>
    <property type="project" value="UniProtKB-ARBA"/>
</dbReference>
<dbReference type="FunFam" id="3.30.200.20:FF:000042">
    <property type="entry name" value="Aurora kinase A"/>
    <property type="match status" value="1"/>
</dbReference>
<dbReference type="PANTHER" id="PTHR24350">
    <property type="entry name" value="SERINE/THREONINE-PROTEIN KINASE IAL-RELATED"/>
    <property type="match status" value="1"/>
</dbReference>
<dbReference type="SUPFAM" id="SSF56112">
    <property type="entry name" value="Protein kinase-like (PK-like)"/>
    <property type="match status" value="1"/>
</dbReference>
<dbReference type="PROSITE" id="PS00107">
    <property type="entry name" value="PROTEIN_KINASE_ATP"/>
    <property type="match status" value="1"/>
</dbReference>
<feature type="binding site" evidence="11">
    <location>
        <position position="173"/>
    </location>
    <ligand>
        <name>ATP</name>
        <dbReference type="ChEBI" id="CHEBI:30616"/>
    </ligand>
</feature>
<dbReference type="Proteomes" id="UP000051487">
    <property type="component" value="Unassembled WGS sequence"/>
</dbReference>
<feature type="binding site" evidence="11">
    <location>
        <begin position="290"/>
        <end position="291"/>
    </location>
    <ligand>
        <name>ATP</name>
        <dbReference type="ChEBI" id="CHEBI:30616"/>
    </ligand>
</feature>
<feature type="cross-link" description="Glycyl lysine isopeptide (Lys-Gly) (interchain with G-Cter in SUMO2)" evidence="12">
    <location>
        <position position="288"/>
    </location>
</feature>
<dbReference type="EMBL" id="BCLY01000016">
    <property type="protein sequence ID" value="GAQ10833.1"/>
    <property type="molecule type" value="Genomic_DNA"/>
</dbReference>
<evidence type="ECO:0000313" key="17">
    <source>
        <dbReference type="EMBL" id="GAQ10833.1"/>
    </source>
</evidence>
<evidence type="ECO:0000256" key="3">
    <source>
        <dbReference type="ARBA" id="ARBA00022527"/>
    </source>
</evidence>
<dbReference type="Pfam" id="PF00069">
    <property type="entry name" value="Pkinase"/>
    <property type="match status" value="1"/>
</dbReference>
<dbReference type="GO" id="GO:0051233">
    <property type="term" value="C:spindle midzone"/>
    <property type="evidence" value="ECO:0007669"/>
    <property type="project" value="UniProtKB-ARBA"/>
</dbReference>
<dbReference type="PROSITE" id="PS50011">
    <property type="entry name" value="PROTEIN_KINASE_DOM"/>
    <property type="match status" value="1"/>
</dbReference>
<feature type="binding site" evidence="11 13">
    <location>
        <position position="192"/>
    </location>
    <ligand>
        <name>ATP</name>
        <dbReference type="ChEBI" id="CHEBI:30616"/>
    </ligand>
</feature>
<keyword evidence="6 14" id="KW-0418">Kinase</keyword>
<protein>
    <recommendedName>
        <fullName evidence="2 14">Aurora kinase</fullName>
        <ecNumber evidence="1 14">2.7.11.1</ecNumber>
    </recommendedName>
</protein>
<evidence type="ECO:0000256" key="10">
    <source>
        <dbReference type="PIRSR" id="PIRSR630616-1"/>
    </source>
</evidence>
<evidence type="ECO:0000313" key="18">
    <source>
        <dbReference type="Proteomes" id="UP000051487"/>
    </source>
</evidence>
<dbReference type="GO" id="GO:0090266">
    <property type="term" value="P:regulation of mitotic cell cycle spindle assembly checkpoint"/>
    <property type="evidence" value="ECO:0007669"/>
    <property type="project" value="UniProtKB-ARBA"/>
</dbReference>
<dbReference type="GO" id="GO:1902115">
    <property type="term" value="P:regulation of organelle assembly"/>
    <property type="evidence" value="ECO:0007669"/>
    <property type="project" value="UniProtKB-ARBA"/>
</dbReference>
<accession>A0AAN4TDJ7</accession>
<feature type="domain" description="Protein kinase" evidence="16">
    <location>
        <begin position="163"/>
        <end position="416"/>
    </location>
</feature>
<evidence type="ECO:0000256" key="1">
    <source>
        <dbReference type="ARBA" id="ARBA00012513"/>
    </source>
</evidence>
<keyword evidence="5 11" id="KW-0547">Nucleotide-binding</keyword>
<feature type="active site" description="Proton acceptor" evidence="10">
    <location>
        <position position="286"/>
    </location>
</feature>
<organism evidence="17 18">
    <name type="scientific">Aspergillus lentulus</name>
    <dbReference type="NCBI Taxonomy" id="293939"/>
    <lineage>
        <taxon>Eukaryota</taxon>
        <taxon>Fungi</taxon>
        <taxon>Dikarya</taxon>
        <taxon>Ascomycota</taxon>
        <taxon>Pezizomycotina</taxon>
        <taxon>Eurotiomycetes</taxon>
        <taxon>Eurotiomycetidae</taxon>
        <taxon>Eurotiales</taxon>
        <taxon>Aspergillaceae</taxon>
        <taxon>Aspergillus</taxon>
        <taxon>Aspergillus subgen. Fumigati</taxon>
    </lineage>
</organism>
<feature type="binding site" evidence="11">
    <location>
        <position position="304"/>
    </location>
    <ligand>
        <name>ATP</name>
        <dbReference type="ChEBI" id="CHEBI:30616"/>
    </ligand>
</feature>
<evidence type="ECO:0000256" key="8">
    <source>
        <dbReference type="ARBA" id="ARBA00047899"/>
    </source>
</evidence>
<keyword evidence="7 11" id="KW-0067">ATP-binding</keyword>
<dbReference type="GO" id="GO:0005524">
    <property type="term" value="F:ATP binding"/>
    <property type="evidence" value="ECO:0007669"/>
    <property type="project" value="UniProtKB-UniRule"/>
</dbReference>
<evidence type="ECO:0000256" key="12">
    <source>
        <dbReference type="PIRSR" id="PIRSR630616-3"/>
    </source>
</evidence>
<dbReference type="InterPro" id="IPR008271">
    <property type="entry name" value="Ser/Thr_kinase_AS"/>
</dbReference>
<evidence type="ECO:0000256" key="6">
    <source>
        <dbReference type="ARBA" id="ARBA00022777"/>
    </source>
</evidence>
<dbReference type="GO" id="GO:0044779">
    <property type="term" value="P:meiotic spindle checkpoint signaling"/>
    <property type="evidence" value="ECO:0007669"/>
    <property type="project" value="UniProtKB-ARBA"/>
</dbReference>
<comment type="similarity">
    <text evidence="14">Belongs to the protein kinase superfamily. Ser/Thr protein kinase family. Aurora subfamily.</text>
</comment>
<evidence type="ECO:0000256" key="15">
    <source>
        <dbReference type="SAM" id="MobiDB-lite"/>
    </source>
</evidence>
<comment type="catalytic activity">
    <reaction evidence="8 14">
        <text>L-threonyl-[protein] + ATP = O-phospho-L-threonyl-[protein] + ADP + H(+)</text>
        <dbReference type="Rhea" id="RHEA:46608"/>
        <dbReference type="Rhea" id="RHEA-COMP:11060"/>
        <dbReference type="Rhea" id="RHEA-COMP:11605"/>
        <dbReference type="ChEBI" id="CHEBI:15378"/>
        <dbReference type="ChEBI" id="CHEBI:30013"/>
        <dbReference type="ChEBI" id="CHEBI:30616"/>
        <dbReference type="ChEBI" id="CHEBI:61977"/>
        <dbReference type="ChEBI" id="CHEBI:456216"/>
        <dbReference type="EC" id="2.7.11.1"/>
    </reaction>
</comment>
<feature type="region of interest" description="Disordered" evidence="15">
    <location>
        <begin position="1"/>
        <end position="47"/>
    </location>
</feature>
<reference evidence="17 18" key="1">
    <citation type="submission" date="2015-11" db="EMBL/GenBank/DDBJ databases">
        <title>Aspergillus lentulus strain IFM 54703T.</title>
        <authorList>
            <person name="Kusuya Y."/>
            <person name="Sakai K."/>
            <person name="Kamei K."/>
            <person name="Takahashi H."/>
            <person name="Yaguchi T."/>
        </authorList>
    </citation>
    <scope>NUCLEOTIDE SEQUENCE [LARGE SCALE GENOMIC DNA]</scope>
    <source>
        <strain evidence="17 18">IFM 54703</strain>
    </source>
</reference>